<dbReference type="GeneID" id="114870356"/>
<proteinExistence type="inferred from homology"/>
<dbReference type="InterPro" id="IPR000300">
    <property type="entry name" value="IPPc"/>
</dbReference>
<evidence type="ECO:0000256" key="1">
    <source>
        <dbReference type="ARBA" id="ARBA00012997"/>
    </source>
</evidence>
<dbReference type="KEGG" id="bspl:114870356"/>
<accession>A0A6P7PQ35</accession>
<protein>
    <recommendedName>
        <fullName evidence="1">inositol-polyphosphate 5-phosphatase</fullName>
        <ecNumber evidence="1">3.1.3.56</ecNumber>
    </recommendedName>
</protein>
<dbReference type="Proteomes" id="UP000515150">
    <property type="component" value="Chromosome 15"/>
</dbReference>
<dbReference type="SMART" id="SM00128">
    <property type="entry name" value="IPPc"/>
    <property type="match status" value="1"/>
</dbReference>
<gene>
    <name evidence="5 6" type="primary">LOC114870356</name>
</gene>
<dbReference type="CDD" id="cd09092">
    <property type="entry name" value="INPP5A"/>
    <property type="match status" value="1"/>
</dbReference>
<organism evidence="4 5">
    <name type="scientific">Betta splendens</name>
    <name type="common">Siamese fighting fish</name>
    <dbReference type="NCBI Taxonomy" id="158456"/>
    <lineage>
        <taxon>Eukaryota</taxon>
        <taxon>Metazoa</taxon>
        <taxon>Chordata</taxon>
        <taxon>Craniata</taxon>
        <taxon>Vertebrata</taxon>
        <taxon>Euteleostomi</taxon>
        <taxon>Actinopterygii</taxon>
        <taxon>Neopterygii</taxon>
        <taxon>Teleostei</taxon>
        <taxon>Neoteleostei</taxon>
        <taxon>Acanthomorphata</taxon>
        <taxon>Anabantaria</taxon>
        <taxon>Anabantiformes</taxon>
        <taxon>Anabantoidei</taxon>
        <taxon>Osphronemidae</taxon>
        <taxon>Betta</taxon>
    </lineage>
</organism>
<dbReference type="PANTHER" id="PTHR12997">
    <property type="entry name" value="TYPE I INOSITOL-1,4,5-TRISPHOSPHATE 5-PHOSPHATASE"/>
    <property type="match status" value="1"/>
</dbReference>
<dbReference type="RefSeq" id="XP_055358210.1">
    <property type="nucleotide sequence ID" value="XM_055502235.1"/>
</dbReference>
<evidence type="ECO:0000256" key="2">
    <source>
        <dbReference type="ARBA" id="ARBA00023599"/>
    </source>
</evidence>
<sequence>MARRQTEAEGAGILLVTANVGSLFEDPENLQKTWLREFNQTVQTQKPQFLAVHCQEVGGKNCKASMAHVRSFVGELMSIDAMKEFNRARIYIDENYDSQEHFTALGSFYFVHDSLLDIRQFDFKALRFRRVLGRESFSELERTTTLQKEKFPQHYFPESKWSRKGFTRTRWFLGGRTFDLVNIHLFHDASNLVAWEKSPSVYSETRKKALDFVLDRISDWRYQKLPYFVFGDFNFRLDSMQVIKSLCTSAIEQKFRNTDNEVEKIIFRESDNDKKVILELEKKLFEYINQDVFRQNNGISLRECDKELSAFKDKLIEMDICFPPSYPYSEDSSEGNQYMNTRCPAWCDRILMSPSARDLLDCDDSAIVYNNIGSNVCMGDHKPVFLSFQLPRKQHICLLQ</sequence>
<dbReference type="GO" id="GO:0004445">
    <property type="term" value="F:inositol-polyphosphate 5-phosphatase activity"/>
    <property type="evidence" value="ECO:0007669"/>
    <property type="project" value="UniProtKB-EC"/>
</dbReference>
<dbReference type="SUPFAM" id="SSF56219">
    <property type="entry name" value="DNase I-like"/>
    <property type="match status" value="1"/>
</dbReference>
<evidence type="ECO:0000259" key="3">
    <source>
        <dbReference type="SMART" id="SM00128"/>
    </source>
</evidence>
<dbReference type="GeneTree" id="ENSGT00390000015226"/>
<dbReference type="RefSeq" id="XP_029030678.1">
    <property type="nucleotide sequence ID" value="XM_029174845.3"/>
</dbReference>
<dbReference type="EC" id="3.1.3.56" evidence="1"/>
<dbReference type="Gene3D" id="3.60.10.10">
    <property type="entry name" value="Endonuclease/exonuclease/phosphatase"/>
    <property type="match status" value="1"/>
</dbReference>
<keyword evidence="4" id="KW-1185">Reference proteome</keyword>
<reference evidence="5 6" key="1">
    <citation type="submission" date="2025-04" db="UniProtKB">
        <authorList>
            <consortium name="RefSeq"/>
        </authorList>
    </citation>
    <scope>IDENTIFICATION</scope>
</reference>
<dbReference type="AlphaFoldDB" id="A0A6P7PQ35"/>
<dbReference type="InterPro" id="IPR039737">
    <property type="entry name" value="INPP5A"/>
</dbReference>
<evidence type="ECO:0000313" key="4">
    <source>
        <dbReference type="Proteomes" id="UP000515150"/>
    </source>
</evidence>
<evidence type="ECO:0000313" key="6">
    <source>
        <dbReference type="RefSeq" id="XP_055358210.1"/>
    </source>
</evidence>
<dbReference type="InParanoid" id="A0A6P7PQ35"/>
<dbReference type="OrthoDB" id="5780965at2759"/>
<dbReference type="PANTHER" id="PTHR12997:SF10">
    <property type="entry name" value="INOSITOL-POLYPHOSPHATE 5-PHOSPHATASE"/>
    <property type="match status" value="1"/>
</dbReference>
<feature type="domain" description="Inositol polyphosphate-related phosphatase" evidence="3">
    <location>
        <begin position="9"/>
        <end position="396"/>
    </location>
</feature>
<comment type="similarity">
    <text evidence="2">Belongs to the inositol 1,4,5-trisphosphate 5-phosphatase type I family.</text>
</comment>
<dbReference type="Pfam" id="PF22669">
    <property type="entry name" value="Exo_endo_phos2"/>
    <property type="match status" value="1"/>
</dbReference>
<name>A0A6P7PQ35_BETSP</name>
<dbReference type="GO" id="GO:0046856">
    <property type="term" value="P:phosphatidylinositol dephosphorylation"/>
    <property type="evidence" value="ECO:0007669"/>
    <property type="project" value="InterPro"/>
</dbReference>
<dbReference type="InterPro" id="IPR036691">
    <property type="entry name" value="Endo/exonu/phosph_ase_sf"/>
</dbReference>
<evidence type="ECO:0000313" key="5">
    <source>
        <dbReference type="RefSeq" id="XP_029030678.1"/>
    </source>
</evidence>